<keyword evidence="2" id="KW-1185">Reference proteome</keyword>
<gene>
    <name evidence="1" type="ORF">DILT_LOCUS15201</name>
</gene>
<name>A0A3P7MGH9_DIBLA</name>
<dbReference type="Proteomes" id="UP000281553">
    <property type="component" value="Unassembled WGS sequence"/>
</dbReference>
<accession>A0A3P7MGH9</accession>
<evidence type="ECO:0000313" key="1">
    <source>
        <dbReference type="EMBL" id="VDN28565.1"/>
    </source>
</evidence>
<evidence type="ECO:0000313" key="2">
    <source>
        <dbReference type="Proteomes" id="UP000281553"/>
    </source>
</evidence>
<proteinExistence type="predicted"/>
<dbReference type="AlphaFoldDB" id="A0A3P7MGH9"/>
<protein>
    <submittedName>
        <fullName evidence="1">Uncharacterized protein</fullName>
    </submittedName>
</protein>
<dbReference type="OrthoDB" id="10066259at2759"/>
<dbReference type="EMBL" id="UYRU01077833">
    <property type="protein sequence ID" value="VDN28565.1"/>
    <property type="molecule type" value="Genomic_DNA"/>
</dbReference>
<organism evidence="1 2">
    <name type="scientific">Dibothriocephalus latus</name>
    <name type="common">Fish tapeworm</name>
    <name type="synonym">Diphyllobothrium latum</name>
    <dbReference type="NCBI Taxonomy" id="60516"/>
    <lineage>
        <taxon>Eukaryota</taxon>
        <taxon>Metazoa</taxon>
        <taxon>Spiralia</taxon>
        <taxon>Lophotrochozoa</taxon>
        <taxon>Platyhelminthes</taxon>
        <taxon>Cestoda</taxon>
        <taxon>Eucestoda</taxon>
        <taxon>Diphyllobothriidea</taxon>
        <taxon>Diphyllobothriidae</taxon>
        <taxon>Dibothriocephalus</taxon>
    </lineage>
</organism>
<reference evidence="1 2" key="1">
    <citation type="submission" date="2018-11" db="EMBL/GenBank/DDBJ databases">
        <authorList>
            <consortium name="Pathogen Informatics"/>
        </authorList>
    </citation>
    <scope>NUCLEOTIDE SEQUENCE [LARGE SCALE GENOMIC DNA]</scope>
</reference>
<sequence length="124" mass="13181">MNARVTTTDSALDLSVLSDASPPYSLPPPPAPHPTIVSPLTPDILALPASVLTLPGSDKVPFHISASGIEPYPSSDRRLYVGHLVLANFTAERVNGSLVFRHLPLTLDQVGLTATLSQRVVLDH</sequence>